<dbReference type="RefSeq" id="WP_349173363.1">
    <property type="nucleotide sequence ID" value="NZ_JBBMEU010000020.1"/>
</dbReference>
<evidence type="ECO:0000313" key="1">
    <source>
        <dbReference type="EMBL" id="MEQ2422042.1"/>
    </source>
</evidence>
<organism evidence="1 2">
    <name type="scientific">Megasphaera intestinihominis</name>
    <dbReference type="NCBI Taxonomy" id="3133159"/>
    <lineage>
        <taxon>Bacteria</taxon>
        <taxon>Bacillati</taxon>
        <taxon>Bacillota</taxon>
        <taxon>Negativicutes</taxon>
        <taxon>Veillonellales</taxon>
        <taxon>Veillonellaceae</taxon>
        <taxon>Megasphaera</taxon>
    </lineage>
</organism>
<evidence type="ECO:0000313" key="2">
    <source>
        <dbReference type="Proteomes" id="UP001433088"/>
    </source>
</evidence>
<accession>A0ABV1CV79</accession>
<gene>
    <name evidence="1" type="ORF">WMO23_04755</name>
</gene>
<comment type="caution">
    <text evidence="1">The sequence shown here is derived from an EMBL/GenBank/DDBJ whole genome shotgun (WGS) entry which is preliminary data.</text>
</comment>
<reference evidence="1 2" key="1">
    <citation type="submission" date="2024-03" db="EMBL/GenBank/DDBJ databases">
        <title>Human intestinal bacterial collection.</title>
        <authorList>
            <person name="Pauvert C."/>
            <person name="Hitch T.C.A."/>
            <person name="Clavel T."/>
        </authorList>
    </citation>
    <scope>NUCLEOTIDE SEQUENCE [LARGE SCALE GENOMIC DNA]</scope>
    <source>
        <strain evidence="1 2">CLA-AA-H81</strain>
    </source>
</reference>
<dbReference type="Proteomes" id="UP001433088">
    <property type="component" value="Unassembled WGS sequence"/>
</dbReference>
<protein>
    <submittedName>
        <fullName evidence="1">Uncharacterized protein</fullName>
    </submittedName>
</protein>
<dbReference type="EMBL" id="JBBMEU010000020">
    <property type="protein sequence ID" value="MEQ2422042.1"/>
    <property type="molecule type" value="Genomic_DNA"/>
</dbReference>
<name>A0ABV1CV79_9FIRM</name>
<keyword evidence="2" id="KW-1185">Reference proteome</keyword>
<proteinExistence type="predicted"/>
<sequence>MKRTIYMSEPLERLADETRGDSRRTSGFSRRLGEIVERYQIMLDLDTLPELTETELAIMGEVLCGAVIDRRKIRGLHLDVLDATTGSDDNRKQLSGKIEALTAGQRLVLVESLGL</sequence>